<dbReference type="Proteomes" id="UP001154420">
    <property type="component" value="Unassembled WGS sequence"/>
</dbReference>
<protein>
    <submittedName>
        <fullName evidence="1">Uncharacterized protein</fullName>
    </submittedName>
</protein>
<reference evidence="1" key="1">
    <citation type="submission" date="2018-09" db="EMBL/GenBank/DDBJ databases">
        <title>Murine metabolic-syndrome-specific gut microbial biobank.</title>
        <authorList>
            <person name="Liu C."/>
        </authorList>
    </citation>
    <scope>NUCLEOTIDE SEQUENCE</scope>
    <source>
        <strain evidence="1">D42-62</strain>
    </source>
</reference>
<keyword evidence="2" id="KW-1185">Reference proteome</keyword>
<evidence type="ECO:0000313" key="1">
    <source>
        <dbReference type="EMBL" id="NBJ93636.1"/>
    </source>
</evidence>
<comment type="caution">
    <text evidence="1">The sequence shown here is derived from an EMBL/GenBank/DDBJ whole genome shotgun (WGS) entry which is preliminary data.</text>
</comment>
<evidence type="ECO:0000313" key="2">
    <source>
        <dbReference type="Proteomes" id="UP001154420"/>
    </source>
</evidence>
<proteinExistence type="predicted"/>
<accession>A0A9X5BH20</accession>
<dbReference type="AlphaFoldDB" id="A0A9X5BH20"/>
<sequence>METEKWYYKTSNSAQVITQRLQSVTISLPLPINLHGMHAYYIGTVGEDCFRLGVLQSPFGGRRHKLGYFPILDGRIYAGWNQKNVVDVTVENEMYMPLQQVRGVFESIVQDFYYETHYLLEDCLEYMTHVNVTDLYSYDWAEEQEGYLFTFRGSKGGVWADFGKEAYGSTYYVRFNRLKEGTAMRISFAWQQGSFHWDPVLVPVEDVHTFWYRKLEMKLKQAI</sequence>
<dbReference type="RefSeq" id="WP_160560712.1">
    <property type="nucleotide sequence ID" value="NZ_QZDT01000022.1"/>
</dbReference>
<gene>
    <name evidence="1" type="ORF">D5281_13800</name>
</gene>
<dbReference type="OrthoDB" id="1098576at2"/>
<dbReference type="EMBL" id="QZDT01000022">
    <property type="protein sequence ID" value="NBJ93636.1"/>
    <property type="molecule type" value="Genomic_DNA"/>
</dbReference>
<organism evidence="1 2">
    <name type="scientific">Parablautia muri</name>
    <dbReference type="NCBI Taxonomy" id="2320879"/>
    <lineage>
        <taxon>Bacteria</taxon>
        <taxon>Bacillati</taxon>
        <taxon>Bacillota</taxon>
        <taxon>Clostridia</taxon>
        <taxon>Lachnospirales</taxon>
        <taxon>Lachnospiraceae</taxon>
        <taxon>Parablautia</taxon>
    </lineage>
</organism>
<name>A0A9X5BH20_9FIRM</name>